<dbReference type="AlphaFoldDB" id="A0A0M1NJG9"/>
<dbReference type="SUPFAM" id="SSF56059">
    <property type="entry name" value="Glutathione synthetase ATP-binding domain-like"/>
    <property type="match status" value="1"/>
</dbReference>
<sequence>MSLNFGNIHFSQQPEKVVFLSGSLFRSLGLSSKKSIQLRIGTQTISAAVKPIERSGKHIYLSSGVRNNIPVPRQGPIYIHSSREGEIELGPVVGILSDGPHNSSNPFGARASYIRQLLREGNKKMFVYAFAPRDINWQRGSVQGYILGANGGFVRRTVPLPDVVYNRLPSRKTDFSPFTNQLRDRFGKRNIKFFNWAFFNKSDIYSLLDGDVQAGKYLPETYNNPSPEQIKDMMERHNFVYYKPSAGSLGLGIYRLTYLPKKGYYARYHGNEGNTLLKFPNFNSLMRMLQAKHGSRLRNYVIQQGIRLIEIDGCPIDFRFHMHKNSKNRWAVVGIGAKKAGRGSVTTHIKNGGSLLTPEHALSRAFGSKSREVLERAKQAAITMSEAIENHHPHLLGELGFDIGIDDQERIWMFEANSKPGRSIFNHPALRGEGRASVEHIFDHSMYLSGFHRGNDS</sequence>
<name>A0A0M1NJG9_9BACL</name>
<dbReference type="Pfam" id="PF14398">
    <property type="entry name" value="ATPgrasp_YheCD"/>
    <property type="match status" value="1"/>
</dbReference>
<dbReference type="EMBL" id="LIUT01000003">
    <property type="protein sequence ID" value="KOR82190.1"/>
    <property type="molecule type" value="Genomic_DNA"/>
</dbReference>
<evidence type="ECO:0000313" key="2">
    <source>
        <dbReference type="Proteomes" id="UP000036932"/>
    </source>
</evidence>
<organism evidence="1 2">
    <name type="scientific">Paenibacillus solani</name>
    <dbReference type="NCBI Taxonomy" id="1705565"/>
    <lineage>
        <taxon>Bacteria</taxon>
        <taxon>Bacillati</taxon>
        <taxon>Bacillota</taxon>
        <taxon>Bacilli</taxon>
        <taxon>Bacillales</taxon>
        <taxon>Paenibacillaceae</taxon>
        <taxon>Paenibacillus</taxon>
    </lineage>
</organism>
<gene>
    <name evidence="1" type="ORF">AM231_17735</name>
</gene>
<proteinExistence type="predicted"/>
<dbReference type="PATRIC" id="fig|1705565.3.peg.5479"/>
<accession>A0A0M1NJG9</accession>
<evidence type="ECO:0000313" key="1">
    <source>
        <dbReference type="EMBL" id="KOR82190.1"/>
    </source>
</evidence>
<protein>
    <recommendedName>
        <fullName evidence="3">ATP-grasp domain-containing protein</fullName>
    </recommendedName>
</protein>
<evidence type="ECO:0008006" key="3">
    <source>
        <dbReference type="Google" id="ProtNLM"/>
    </source>
</evidence>
<dbReference type="Proteomes" id="UP000036932">
    <property type="component" value="Unassembled WGS sequence"/>
</dbReference>
<dbReference type="OrthoDB" id="7869153at2"/>
<comment type="caution">
    <text evidence="1">The sequence shown here is derived from an EMBL/GenBank/DDBJ whole genome shotgun (WGS) entry which is preliminary data.</text>
</comment>
<dbReference type="RefSeq" id="WP_053491986.1">
    <property type="nucleotide sequence ID" value="NZ_LIUT01000003.1"/>
</dbReference>
<dbReference type="InterPro" id="IPR026838">
    <property type="entry name" value="YheC/D"/>
</dbReference>
<keyword evidence="2" id="KW-1185">Reference proteome</keyword>
<reference evidence="2" key="1">
    <citation type="submission" date="2015-08" db="EMBL/GenBank/DDBJ databases">
        <title>Genome sequencing project for genomic taxonomy and phylogenomics of Bacillus-like bacteria.</title>
        <authorList>
            <person name="Liu B."/>
            <person name="Wang J."/>
            <person name="Zhu Y."/>
            <person name="Liu G."/>
            <person name="Chen Q."/>
            <person name="Chen Z."/>
            <person name="Lan J."/>
            <person name="Che J."/>
            <person name="Ge C."/>
            <person name="Shi H."/>
            <person name="Pan Z."/>
            <person name="Liu X."/>
        </authorList>
    </citation>
    <scope>NUCLEOTIDE SEQUENCE [LARGE SCALE GENOMIC DNA]</scope>
    <source>
        <strain evidence="2">FJAT-22460</strain>
    </source>
</reference>